<name>A0ABR2V3N1_9PEZI</name>
<protein>
    <submittedName>
        <fullName evidence="2">Uncharacterized protein</fullName>
    </submittedName>
</protein>
<proteinExistence type="predicted"/>
<keyword evidence="3" id="KW-1185">Reference proteome</keyword>
<dbReference type="EMBL" id="JARVKF010000179">
    <property type="protein sequence ID" value="KAK9421517.1"/>
    <property type="molecule type" value="Genomic_DNA"/>
</dbReference>
<gene>
    <name evidence="2" type="ORF">SUNI508_05752</name>
</gene>
<accession>A0ABR2V3N1</accession>
<sequence length="253" mass="28556">MAPRQTQSVPVRRQPKRSAGRPRPVYNPEAPKPRARLNTGIKKGKSAGTGVKSSQKPKARTASRTAVSPPWSKNTKKQSSYLRLGSVDSLLLDPSDDILARQDRWIPDLGQRPQVVSQPPASLLAPELWTAYCALDDYMYNQSLKDLRLEDQADRYRSLQRGHRKQPNERPSNVGVTLWGVYRMFEPWVYRASLTAEEAVTYPTMDEVMDYQYEGGNIPPIAPQGWKWMNRELVPIASNGMVKSVVGGEESYE</sequence>
<feature type="region of interest" description="Disordered" evidence="1">
    <location>
        <begin position="1"/>
        <end position="79"/>
    </location>
</feature>
<dbReference type="Proteomes" id="UP001408356">
    <property type="component" value="Unassembled WGS sequence"/>
</dbReference>
<comment type="caution">
    <text evidence="2">The sequence shown here is derived from an EMBL/GenBank/DDBJ whole genome shotgun (WGS) entry which is preliminary data.</text>
</comment>
<reference evidence="2 3" key="1">
    <citation type="journal article" date="2024" name="J. Plant Pathol.">
        <title>Sequence and assembly of the genome of Seiridium unicorne, isolate CBS 538.82, causal agent of cypress canker disease.</title>
        <authorList>
            <person name="Scali E."/>
            <person name="Rocca G.D."/>
            <person name="Danti R."/>
            <person name="Garbelotto M."/>
            <person name="Barberini S."/>
            <person name="Baroncelli R."/>
            <person name="Emiliani G."/>
        </authorList>
    </citation>
    <scope>NUCLEOTIDE SEQUENCE [LARGE SCALE GENOMIC DNA]</scope>
    <source>
        <strain evidence="2 3">BM-138-508</strain>
    </source>
</reference>
<organism evidence="2 3">
    <name type="scientific">Seiridium unicorne</name>
    <dbReference type="NCBI Taxonomy" id="138068"/>
    <lineage>
        <taxon>Eukaryota</taxon>
        <taxon>Fungi</taxon>
        <taxon>Dikarya</taxon>
        <taxon>Ascomycota</taxon>
        <taxon>Pezizomycotina</taxon>
        <taxon>Sordariomycetes</taxon>
        <taxon>Xylariomycetidae</taxon>
        <taxon>Amphisphaeriales</taxon>
        <taxon>Sporocadaceae</taxon>
        <taxon>Seiridium</taxon>
    </lineage>
</organism>
<evidence type="ECO:0000313" key="3">
    <source>
        <dbReference type="Proteomes" id="UP001408356"/>
    </source>
</evidence>
<evidence type="ECO:0000313" key="2">
    <source>
        <dbReference type="EMBL" id="KAK9421517.1"/>
    </source>
</evidence>
<feature type="compositionally biased region" description="Polar residues" evidence="1">
    <location>
        <begin position="62"/>
        <end position="79"/>
    </location>
</feature>
<evidence type="ECO:0000256" key="1">
    <source>
        <dbReference type="SAM" id="MobiDB-lite"/>
    </source>
</evidence>